<dbReference type="NCBIfam" id="TIGR00551">
    <property type="entry name" value="nadB"/>
    <property type="match status" value="1"/>
</dbReference>
<evidence type="ECO:0000256" key="14">
    <source>
        <dbReference type="SAM" id="MobiDB-lite"/>
    </source>
</evidence>
<organism evidence="17 18">
    <name type="scientific">Aeromicrobium halocynthiae</name>
    <dbReference type="NCBI Taxonomy" id="560557"/>
    <lineage>
        <taxon>Bacteria</taxon>
        <taxon>Bacillati</taxon>
        <taxon>Actinomycetota</taxon>
        <taxon>Actinomycetes</taxon>
        <taxon>Propionibacteriales</taxon>
        <taxon>Nocardioidaceae</taxon>
        <taxon>Aeromicrobium</taxon>
    </lineage>
</organism>
<evidence type="ECO:0000256" key="3">
    <source>
        <dbReference type="ARBA" id="ARBA00008562"/>
    </source>
</evidence>
<reference evidence="17 18" key="1">
    <citation type="journal article" date="2019" name="Int. J. Syst. Evol. Microbiol.">
        <title>The Global Catalogue of Microorganisms (GCM) 10K type strain sequencing project: providing services to taxonomists for standard genome sequencing and annotation.</title>
        <authorList>
            <consortium name="The Broad Institute Genomics Platform"/>
            <consortium name="The Broad Institute Genome Sequencing Center for Infectious Disease"/>
            <person name="Wu L."/>
            <person name="Ma J."/>
        </authorList>
    </citation>
    <scope>NUCLEOTIDE SEQUENCE [LARGE SCALE GENOMIC DNA]</scope>
    <source>
        <strain evidence="17 18">JCM 15749</strain>
    </source>
</reference>
<comment type="function">
    <text evidence="10">Catalyzes the oxidation of L-aspartate to iminoaspartate, the first step in the de novo biosynthesis of NAD(+).</text>
</comment>
<name>A0ABN2W2Y7_9ACTN</name>
<dbReference type="SUPFAM" id="SSF56425">
    <property type="entry name" value="Succinate dehydrogenase/fumarate reductase flavoprotein, catalytic domain"/>
    <property type="match status" value="1"/>
</dbReference>
<comment type="similarity">
    <text evidence="3 13">Belongs to the FAD-dependent oxidoreductase 2 family. NadB subfamily.</text>
</comment>
<evidence type="ECO:0000256" key="7">
    <source>
        <dbReference type="ARBA" id="ARBA00022642"/>
    </source>
</evidence>
<evidence type="ECO:0000256" key="2">
    <source>
        <dbReference type="ARBA" id="ARBA00004950"/>
    </source>
</evidence>
<evidence type="ECO:0000256" key="1">
    <source>
        <dbReference type="ARBA" id="ARBA00001974"/>
    </source>
</evidence>
<comment type="caution">
    <text evidence="17">The sequence shown here is derived from an EMBL/GenBank/DDBJ whole genome shotgun (WGS) entry which is preliminary data.</text>
</comment>
<dbReference type="InterPro" id="IPR005288">
    <property type="entry name" value="NadB"/>
</dbReference>
<evidence type="ECO:0000256" key="5">
    <source>
        <dbReference type="ARBA" id="ARBA00021901"/>
    </source>
</evidence>
<keyword evidence="8 13" id="KW-0274">FAD</keyword>
<dbReference type="Gene3D" id="3.50.50.60">
    <property type="entry name" value="FAD/NAD(P)-binding domain"/>
    <property type="match status" value="1"/>
</dbReference>
<dbReference type="Gene3D" id="3.90.700.10">
    <property type="entry name" value="Succinate dehydrogenase/fumarate reductase flavoprotein, catalytic domain"/>
    <property type="match status" value="1"/>
</dbReference>
<feature type="compositionally biased region" description="Basic and acidic residues" evidence="14">
    <location>
        <begin position="479"/>
        <end position="489"/>
    </location>
</feature>
<evidence type="ECO:0000313" key="17">
    <source>
        <dbReference type="EMBL" id="GAA2082086.1"/>
    </source>
</evidence>
<keyword evidence="9 13" id="KW-0560">Oxidoreductase</keyword>
<dbReference type="InterPro" id="IPR036188">
    <property type="entry name" value="FAD/NAD-bd_sf"/>
</dbReference>
<dbReference type="Pfam" id="PF00890">
    <property type="entry name" value="FAD_binding_2"/>
    <property type="match status" value="1"/>
</dbReference>
<dbReference type="PRINTS" id="PR00368">
    <property type="entry name" value="FADPNR"/>
</dbReference>
<evidence type="ECO:0000256" key="11">
    <source>
        <dbReference type="ARBA" id="ARBA00048305"/>
    </source>
</evidence>
<dbReference type="EMBL" id="BAAAPY010000009">
    <property type="protein sequence ID" value="GAA2082086.1"/>
    <property type="molecule type" value="Genomic_DNA"/>
</dbReference>
<dbReference type="InterPro" id="IPR003953">
    <property type="entry name" value="FAD-dep_OxRdtase_2_FAD-bd"/>
</dbReference>
<dbReference type="Pfam" id="PF02910">
    <property type="entry name" value="Succ_DH_flav_C"/>
    <property type="match status" value="1"/>
</dbReference>
<evidence type="ECO:0000259" key="15">
    <source>
        <dbReference type="Pfam" id="PF00890"/>
    </source>
</evidence>
<evidence type="ECO:0000256" key="4">
    <source>
        <dbReference type="ARBA" id="ARBA00012173"/>
    </source>
</evidence>
<sequence length="550" mass="56233">MTRVVVVGAGVAGLTAALELAERPGVEVTLVAKAPLRESNTRYAQGGIAVVTGEPDTVASHVADTLVAGAGLSDEPAAEVLCAEGPDAVAALIRRGVRFDVEDGQVALGLEAAHAHPRILHAGGDATGAAIADGLLAALGRSRVTVRAETTVVELLRDDRRVTGVRLLGGETLTVDAVVLATGGAGQLYPYTTNPAVATGDGIALALRAGAVAADLEFYQFHPTSLAAPGNHLVSEAVRGEGAVLLDADGRRFMTDVHPDAELAPRDVVARGIAAQMAAQNGVPVRLDATAMGAEFLARRFPTIDAVVRSQGFDWSREPLPVTPAAHYFMGGVRTDVWGRTSVPGLLAVGEVACNGLHGANRLASNSLLEGAVYGRRVARAVLDEADPHEADTSRSFGEQWAEPLVLERTAGTVQGSRADLQQLMWDAAGLVRDGEGLAEAADALAQWRVPEPVDAKAAEDAALLLVARAVVASAAVRTESRGGHHRTDAVPVSRPGPGTPAVSSPRPGPGAPAVSDSRPGPGTPAVSSPRPGPGTPAGAPAVHSGVVLR</sequence>
<evidence type="ECO:0000256" key="13">
    <source>
        <dbReference type="RuleBase" id="RU362049"/>
    </source>
</evidence>
<dbReference type="InterPro" id="IPR027477">
    <property type="entry name" value="Succ_DH/fumarate_Rdtase_cat_sf"/>
</dbReference>
<keyword evidence="7 13" id="KW-0662">Pyridine nucleotide biosynthesis</keyword>
<keyword evidence="6 13" id="KW-0285">Flavoprotein</keyword>
<dbReference type="InterPro" id="IPR015939">
    <property type="entry name" value="Fum_Rdtase/Succ_DH_flav-like_C"/>
</dbReference>
<accession>A0ABN2W2Y7</accession>
<keyword evidence="18" id="KW-1185">Reference proteome</keyword>
<feature type="domain" description="FAD-dependent oxidoreductase 2 FAD-binding" evidence="15">
    <location>
        <begin position="4"/>
        <end position="368"/>
    </location>
</feature>
<dbReference type="InterPro" id="IPR037099">
    <property type="entry name" value="Fum_R/Succ_DH_flav-like_C_sf"/>
</dbReference>
<dbReference type="SUPFAM" id="SSF46977">
    <property type="entry name" value="Succinate dehydrogenase/fumarate reductase flavoprotein C-terminal domain"/>
    <property type="match status" value="1"/>
</dbReference>
<dbReference type="Gene3D" id="1.20.58.100">
    <property type="entry name" value="Fumarate reductase/succinate dehydrogenase flavoprotein-like, C-terminal domain"/>
    <property type="match status" value="1"/>
</dbReference>
<gene>
    <name evidence="17" type="primary">nadB</name>
    <name evidence="17" type="ORF">GCM10009821_23530</name>
</gene>
<comment type="catalytic activity">
    <reaction evidence="11">
        <text>L-aspartate + O2 = iminosuccinate + H2O2</text>
        <dbReference type="Rhea" id="RHEA:25876"/>
        <dbReference type="ChEBI" id="CHEBI:15379"/>
        <dbReference type="ChEBI" id="CHEBI:16240"/>
        <dbReference type="ChEBI" id="CHEBI:29991"/>
        <dbReference type="ChEBI" id="CHEBI:77875"/>
        <dbReference type="EC" id="1.4.3.16"/>
    </reaction>
    <physiologicalReaction direction="left-to-right" evidence="11">
        <dbReference type="Rhea" id="RHEA:25877"/>
    </physiologicalReaction>
</comment>
<evidence type="ECO:0000256" key="10">
    <source>
        <dbReference type="ARBA" id="ARBA00029426"/>
    </source>
</evidence>
<evidence type="ECO:0000256" key="6">
    <source>
        <dbReference type="ARBA" id="ARBA00022630"/>
    </source>
</evidence>
<feature type="region of interest" description="Disordered" evidence="14">
    <location>
        <begin position="476"/>
        <end position="550"/>
    </location>
</feature>
<feature type="domain" description="Fumarate reductase/succinate dehydrogenase flavoprotein-like C-terminal" evidence="16">
    <location>
        <begin position="418"/>
        <end position="489"/>
    </location>
</feature>
<dbReference type="EC" id="1.4.3.16" evidence="4 12"/>
<comment type="pathway">
    <text evidence="2 13">Cofactor biosynthesis; NAD(+) biosynthesis; iminoaspartate from L-aspartate (oxidase route): step 1/1.</text>
</comment>
<dbReference type="SUPFAM" id="SSF51905">
    <property type="entry name" value="FAD/NAD(P)-binding domain"/>
    <property type="match status" value="1"/>
</dbReference>
<dbReference type="PANTHER" id="PTHR42716:SF2">
    <property type="entry name" value="L-ASPARTATE OXIDASE, CHLOROPLASTIC"/>
    <property type="match status" value="1"/>
</dbReference>
<evidence type="ECO:0000259" key="16">
    <source>
        <dbReference type="Pfam" id="PF02910"/>
    </source>
</evidence>
<dbReference type="PANTHER" id="PTHR42716">
    <property type="entry name" value="L-ASPARTATE OXIDASE"/>
    <property type="match status" value="1"/>
</dbReference>
<protein>
    <recommendedName>
        <fullName evidence="5 12">L-aspartate oxidase</fullName>
        <ecNumber evidence="4 12">1.4.3.16</ecNumber>
    </recommendedName>
</protein>
<dbReference type="Proteomes" id="UP001501480">
    <property type="component" value="Unassembled WGS sequence"/>
</dbReference>
<comment type="cofactor">
    <cofactor evidence="1 13">
        <name>FAD</name>
        <dbReference type="ChEBI" id="CHEBI:57692"/>
    </cofactor>
</comment>
<comment type="subcellular location">
    <subcellularLocation>
        <location evidence="13">Cytoplasm</location>
    </subcellularLocation>
</comment>
<evidence type="ECO:0000313" key="18">
    <source>
        <dbReference type="Proteomes" id="UP001501480"/>
    </source>
</evidence>
<evidence type="ECO:0000256" key="9">
    <source>
        <dbReference type="ARBA" id="ARBA00023002"/>
    </source>
</evidence>
<dbReference type="RefSeq" id="WP_344328772.1">
    <property type="nucleotide sequence ID" value="NZ_BAAAPY010000009.1"/>
</dbReference>
<proteinExistence type="inferred from homology"/>
<evidence type="ECO:0000256" key="8">
    <source>
        <dbReference type="ARBA" id="ARBA00022827"/>
    </source>
</evidence>
<evidence type="ECO:0000256" key="12">
    <source>
        <dbReference type="NCBIfam" id="TIGR00551"/>
    </source>
</evidence>